<dbReference type="EMBL" id="CM034406">
    <property type="protein sequence ID" value="KAJ0173121.1"/>
    <property type="molecule type" value="Genomic_DNA"/>
</dbReference>
<organism evidence="1 2">
    <name type="scientific">Dendrolimus kikuchii</name>
    <dbReference type="NCBI Taxonomy" id="765133"/>
    <lineage>
        <taxon>Eukaryota</taxon>
        <taxon>Metazoa</taxon>
        <taxon>Ecdysozoa</taxon>
        <taxon>Arthropoda</taxon>
        <taxon>Hexapoda</taxon>
        <taxon>Insecta</taxon>
        <taxon>Pterygota</taxon>
        <taxon>Neoptera</taxon>
        <taxon>Endopterygota</taxon>
        <taxon>Lepidoptera</taxon>
        <taxon>Glossata</taxon>
        <taxon>Ditrysia</taxon>
        <taxon>Bombycoidea</taxon>
        <taxon>Lasiocampidae</taxon>
        <taxon>Dendrolimus</taxon>
    </lineage>
</organism>
<accession>A0ACC1CNT9</accession>
<name>A0ACC1CNT9_9NEOP</name>
<comment type="caution">
    <text evidence="1">The sequence shown here is derived from an EMBL/GenBank/DDBJ whole genome shotgun (WGS) entry which is preliminary data.</text>
</comment>
<proteinExistence type="predicted"/>
<sequence length="734" mass="83287">MLLRRLVRLRLGSAIMNAQFQFYRPRVIEGSPTYIERYPILAQLLLDAWGDSNFIQHCAGVILTSRHVISTAHCFQYSENTGRNYSLPIYWKIRVGSTYRSGGGTLHDLKSIIQHPAFDKFYYTNDIAILVVTKQFLFSNTIRQGTIMKYGVEVMPSSLCTLVGWGVLEPDGPQPDQLQHTMMYTIDQNVCRSRYDTIKAPIADSMLCAGRVEAGGPDGCYDFYYDPFKWSLVKSVGFFTVGVVIAMVCDEQTKKPNFVIILTDDQDVLLGGMNPMKNVQRFIGNEGVTFNNTYVTSPICCPSRASFLTGLYVHNHMTQNNSLDGGCYGQKWKYLENYTFATALKTAGYHTFYAGKYLNQYGEKEAGGPEVVPPGWTEWHGLVGNSVYYDYVISNNGIPTHSTNDYLTDVIREMAVSYIENQTESQPFLMVLAPPAPHQPFTPAPRHKGMYKNVTAVRHPNYNVVAEDKHWLLRMPPSPLPESALSELDEVYRSRWEALLSVDEMVADVMGALETNSLLDNTYLIYTADNGFHMGQFSQVFDKRQPYETDIKVPLLMKGPGIKKNVMNHQPVLNIDIAPTILELAGLEVPKNMDGRPINLDKEGVEERNMLIEYYGEGSQETVDNDCPWAYDGSHLAQCHPKYVCKCQDAKNNTYACLRHIAERINMKYCVFADSERFTEMYNLAKDPYELTNIVNEVFPLTKHWYKLILSQMLLCKGAKSCDNPLQDSTFVFF</sequence>
<dbReference type="Proteomes" id="UP000824533">
    <property type="component" value="Linkage Group LG20"/>
</dbReference>
<gene>
    <name evidence="1" type="ORF">K1T71_011297</name>
</gene>
<reference evidence="1 2" key="1">
    <citation type="journal article" date="2021" name="Front. Genet.">
        <title>Chromosome-Level Genome Assembly Reveals Significant Gene Expansion in the Toll and IMD Signaling Pathways of Dendrolimus kikuchii.</title>
        <authorList>
            <person name="Zhou J."/>
            <person name="Wu P."/>
            <person name="Xiong Z."/>
            <person name="Liu N."/>
            <person name="Zhao N."/>
            <person name="Ji M."/>
            <person name="Qiu Y."/>
            <person name="Yang B."/>
        </authorList>
    </citation>
    <scope>NUCLEOTIDE SEQUENCE [LARGE SCALE GENOMIC DNA]</scope>
    <source>
        <strain evidence="1">Ann1</strain>
    </source>
</reference>
<keyword evidence="2" id="KW-1185">Reference proteome</keyword>
<evidence type="ECO:0000313" key="2">
    <source>
        <dbReference type="Proteomes" id="UP000824533"/>
    </source>
</evidence>
<evidence type="ECO:0000313" key="1">
    <source>
        <dbReference type="EMBL" id="KAJ0173121.1"/>
    </source>
</evidence>
<protein>
    <submittedName>
        <fullName evidence="1">Uncharacterized protein</fullName>
    </submittedName>
</protein>